<dbReference type="InterPro" id="IPR017455">
    <property type="entry name" value="Znf_FYVE-rel"/>
</dbReference>
<evidence type="ECO:0000256" key="6">
    <source>
        <dbReference type="SAM" id="MobiDB-lite"/>
    </source>
</evidence>
<dbReference type="CDD" id="cd00821">
    <property type="entry name" value="PH"/>
    <property type="match status" value="1"/>
</dbReference>
<dbReference type="SMART" id="SM00049">
    <property type="entry name" value="DEP"/>
    <property type="match status" value="1"/>
</dbReference>
<dbReference type="Pfam" id="PF01363">
    <property type="entry name" value="FYVE"/>
    <property type="match status" value="1"/>
</dbReference>
<dbReference type="InterPro" id="IPR000591">
    <property type="entry name" value="DEP_dom"/>
</dbReference>
<dbReference type="InterPro" id="IPR000306">
    <property type="entry name" value="Znf_FYVE"/>
</dbReference>
<keyword evidence="1" id="KW-0479">Metal-binding</keyword>
<evidence type="ECO:0000256" key="2">
    <source>
        <dbReference type="ARBA" id="ARBA00022771"/>
    </source>
</evidence>
<evidence type="ECO:0000256" key="3">
    <source>
        <dbReference type="ARBA" id="ARBA00022833"/>
    </source>
</evidence>
<name>A0A8T1XCA9_9STRA</name>
<reference evidence="8" key="1">
    <citation type="submission" date="2021-02" db="EMBL/GenBank/DDBJ databases">
        <authorList>
            <person name="Palmer J.M."/>
        </authorList>
    </citation>
    <scope>NUCLEOTIDE SEQUENCE</scope>
    <source>
        <strain evidence="8">SCRP23</strain>
    </source>
</reference>
<keyword evidence="9" id="KW-1185">Reference proteome</keyword>
<feature type="compositionally biased region" description="Low complexity" evidence="6">
    <location>
        <begin position="280"/>
        <end position="293"/>
    </location>
</feature>
<dbReference type="PANTHER" id="PTHR43102:SF2">
    <property type="entry name" value="GAF DOMAIN-CONTAINING PROTEIN"/>
    <property type="match status" value="1"/>
</dbReference>
<feature type="coiled-coil region" evidence="5">
    <location>
        <begin position="644"/>
        <end position="686"/>
    </location>
</feature>
<dbReference type="AlphaFoldDB" id="A0A8T1XCA9"/>
<sequence length="755" mass="82490">MPSSPDSLQALSGPLEVKFKGGTFATWSDCFVRLEGRWLCVYKRERDTLRQGAIEIGPGVNVTDITNPEASAKFPRRFDVSCSGGLLPKTELCLRTKSRKDRDLWVLAIANNLRCLCSPRGQDPHYGVRDLAPVASKLRHGVKLHPIRIRSDLTVRCATGDAIVAFLVDNGVVQDNVTAAGLCRQLLAMNLLHHVMWTRDFVESPEPYVIVPLEDNVGTQVDSTGDDYQIAHFLKYMDSRKFWKYIASADNVDASSVVASSVSTGSFRRGFSNSTFLDQSASSSDSSKISNASPMDDTESTRYSTVSSHNSATLPPSDVTEKKAKKCAICTKSFNPLRRRHHCRQCRAVVCSNCSVVRRPTRAGGETETIVTPVPAPFRSCITCKLSSNTNFEGEAEDVLESIQPPQTVGSEDDLELYKSILDDMDDSVHHRTTDLAVGQPTTEEFCHLCQNETCAPLSELSLMPYPVDLTGKKTEYVSATHMHNEAERLESVNSLLLTMAATSSVTRVLRQFSNMAAIATQCPIAIIGLLDSENYVMGAQYGINLGPAVPRQQSFAAHTCRSGSALVCSDLTRDVRFVENPWRKEQLKNAAFYAGIPLILSNGHAVGALEVFGLNPRYECAEVLGQLQAVVRGLLNLFEDVMSAAAQAQLEEQQELAAQAQAEAAAQAAAEKQVQEDAAKELKTNAEKPPNAMEAQLLQLLSQTTSTQEQLRAQQGQMVSAISSHSKQIDNLAKQLERIEATLAAKLDSSSPAE</sequence>
<organism evidence="8 9">
    <name type="scientific">Phytophthora boehmeriae</name>
    <dbReference type="NCBI Taxonomy" id="109152"/>
    <lineage>
        <taxon>Eukaryota</taxon>
        <taxon>Sar</taxon>
        <taxon>Stramenopiles</taxon>
        <taxon>Oomycota</taxon>
        <taxon>Peronosporomycetes</taxon>
        <taxon>Peronosporales</taxon>
        <taxon>Peronosporaceae</taxon>
        <taxon>Phytophthora</taxon>
    </lineage>
</organism>
<dbReference type="SMART" id="SM00064">
    <property type="entry name" value="FYVE"/>
    <property type="match status" value="1"/>
</dbReference>
<accession>A0A8T1XCA9</accession>
<gene>
    <name evidence="8" type="ORF">PHYBOEH_011627</name>
</gene>
<keyword evidence="3" id="KW-0862">Zinc</keyword>
<feature type="coiled-coil region" evidence="5">
    <location>
        <begin position="723"/>
        <end position="750"/>
    </location>
</feature>
<proteinExistence type="predicted"/>
<dbReference type="OrthoDB" id="10018316at2759"/>
<dbReference type="GO" id="GO:0008270">
    <property type="term" value="F:zinc ion binding"/>
    <property type="evidence" value="ECO:0007669"/>
    <property type="project" value="UniProtKB-KW"/>
</dbReference>
<protein>
    <recommendedName>
        <fullName evidence="7">FYVE-type domain-containing protein</fullName>
    </recommendedName>
</protein>
<dbReference type="Proteomes" id="UP000693981">
    <property type="component" value="Unassembled WGS sequence"/>
</dbReference>
<evidence type="ECO:0000256" key="4">
    <source>
        <dbReference type="PROSITE-ProRule" id="PRU00091"/>
    </source>
</evidence>
<keyword evidence="2 4" id="KW-0863">Zinc-finger</keyword>
<comment type="caution">
    <text evidence="8">The sequence shown here is derived from an EMBL/GenBank/DDBJ whole genome shotgun (WGS) entry which is preliminary data.</text>
</comment>
<dbReference type="GO" id="GO:0035556">
    <property type="term" value="P:intracellular signal transduction"/>
    <property type="evidence" value="ECO:0007669"/>
    <property type="project" value="InterPro"/>
</dbReference>
<feature type="domain" description="FYVE-type" evidence="7">
    <location>
        <begin position="321"/>
        <end position="389"/>
    </location>
</feature>
<feature type="region of interest" description="Disordered" evidence="6">
    <location>
        <begin position="277"/>
        <end position="318"/>
    </location>
</feature>
<evidence type="ECO:0000313" key="8">
    <source>
        <dbReference type="EMBL" id="KAG7401673.1"/>
    </source>
</evidence>
<dbReference type="PROSITE" id="PS50178">
    <property type="entry name" value="ZF_FYVE"/>
    <property type="match status" value="1"/>
</dbReference>
<dbReference type="EMBL" id="JAGDFL010000009">
    <property type="protein sequence ID" value="KAG7401673.1"/>
    <property type="molecule type" value="Genomic_DNA"/>
</dbReference>
<evidence type="ECO:0000256" key="5">
    <source>
        <dbReference type="SAM" id="Coils"/>
    </source>
</evidence>
<evidence type="ECO:0000259" key="7">
    <source>
        <dbReference type="PROSITE" id="PS50178"/>
    </source>
</evidence>
<keyword evidence="5" id="KW-0175">Coiled coil</keyword>
<evidence type="ECO:0000313" key="9">
    <source>
        <dbReference type="Proteomes" id="UP000693981"/>
    </source>
</evidence>
<dbReference type="PANTHER" id="PTHR43102">
    <property type="entry name" value="SLR1143 PROTEIN"/>
    <property type="match status" value="1"/>
</dbReference>
<evidence type="ECO:0000256" key="1">
    <source>
        <dbReference type="ARBA" id="ARBA00022723"/>
    </source>
</evidence>
<feature type="compositionally biased region" description="Polar residues" evidence="6">
    <location>
        <begin position="301"/>
        <end position="314"/>
    </location>
</feature>
<dbReference type="SMART" id="SM00233">
    <property type="entry name" value="PH"/>
    <property type="match status" value="1"/>
</dbReference>
<dbReference type="InterPro" id="IPR001849">
    <property type="entry name" value="PH_domain"/>
</dbReference>